<dbReference type="InterPro" id="IPR021858">
    <property type="entry name" value="Fun_TF"/>
</dbReference>
<dbReference type="AlphaFoldDB" id="A0A9P9F3A0"/>
<evidence type="ECO:0000313" key="4">
    <source>
        <dbReference type="EMBL" id="KAH7153633.1"/>
    </source>
</evidence>
<organism evidence="4 5">
    <name type="scientific">Dactylonectria macrodidyma</name>
    <dbReference type="NCBI Taxonomy" id="307937"/>
    <lineage>
        <taxon>Eukaryota</taxon>
        <taxon>Fungi</taxon>
        <taxon>Dikarya</taxon>
        <taxon>Ascomycota</taxon>
        <taxon>Pezizomycotina</taxon>
        <taxon>Sordariomycetes</taxon>
        <taxon>Hypocreomycetidae</taxon>
        <taxon>Hypocreales</taxon>
        <taxon>Nectriaceae</taxon>
        <taxon>Dactylonectria</taxon>
    </lineage>
</organism>
<feature type="domain" description="Zn(2)-C6 fungal-type" evidence="3">
    <location>
        <begin position="10"/>
        <end position="38"/>
    </location>
</feature>
<dbReference type="Proteomes" id="UP000738349">
    <property type="component" value="Unassembled WGS sequence"/>
</dbReference>
<dbReference type="SMART" id="SM00066">
    <property type="entry name" value="GAL4"/>
    <property type="match status" value="1"/>
</dbReference>
<proteinExistence type="predicted"/>
<dbReference type="PANTHER" id="PTHR37534:SF51">
    <property type="entry name" value="ACRIFLAVINE SENSITIVITY CONTROL PROTEIN ACR-2"/>
    <property type="match status" value="1"/>
</dbReference>
<dbReference type="InterPro" id="IPR036864">
    <property type="entry name" value="Zn2-C6_fun-type_DNA-bd_sf"/>
</dbReference>
<evidence type="ECO:0000256" key="1">
    <source>
        <dbReference type="ARBA" id="ARBA00004123"/>
    </source>
</evidence>
<name>A0A9P9F3A0_9HYPO</name>
<dbReference type="PROSITE" id="PS00463">
    <property type="entry name" value="ZN2_CY6_FUNGAL_1"/>
    <property type="match status" value="1"/>
</dbReference>
<dbReference type="Gene3D" id="4.10.240.10">
    <property type="entry name" value="Zn(2)-C6 fungal-type DNA-binding domain"/>
    <property type="match status" value="1"/>
</dbReference>
<gene>
    <name evidence="4" type="ORF">EDB81DRAFT_719725</name>
</gene>
<sequence length="530" mass="61097">MHDASRAPNSCRTCRQKRVRCDRLLPTCQRCSGLKLRCLGYDRSKALVWTNSIASRGKMMGKKTFEPDESHQVLRPDLCCHLSPVAQARPQGGFVQPFPFDTTLSRSLIEPGLQDLPADCRNYIRYFDRELSRECVVYNKPADNPFLSLMPLMPRNRALYHIMISISAFHLNHRILIHNLQLPSRENKLPFDSPELWSSSEDLYWQTTQLNSSNALRTALSHKQKALQHLKRELQGYSNDNSNAVIATVVLFICMDVVEFGGRGWKHHLRAAEQMIRTRKTLLSKEDSESRAWLTYFDTACTTFGILGATLTRASIVSAHPSPVINTSYLEALRQSENQTWVGCPAELLQLLSEMNYLRSIPQTDAERPQMARSLCDMLLRFSPSRWAKQFPDQQHRQSRFHLAHAYKAAVEVYASYIVGRLLDQPYLSRPYIRHLIEPAICHMLAIPHDDFHLKSLVWPAFVIGAETQDIESRKMLQTLFQHIWVMSCCYNARSASDMLEAIWSRSTSECADITWLDYVWNQEESWLFL</sequence>
<dbReference type="Pfam" id="PF00172">
    <property type="entry name" value="Zn_clus"/>
    <property type="match status" value="1"/>
</dbReference>
<evidence type="ECO:0000259" key="3">
    <source>
        <dbReference type="PROSITE" id="PS50048"/>
    </source>
</evidence>
<dbReference type="OrthoDB" id="5130013at2759"/>
<keyword evidence="2" id="KW-0539">Nucleus</keyword>
<dbReference type="GO" id="GO:0045944">
    <property type="term" value="P:positive regulation of transcription by RNA polymerase II"/>
    <property type="evidence" value="ECO:0007669"/>
    <property type="project" value="TreeGrafter"/>
</dbReference>
<dbReference type="PANTHER" id="PTHR37534">
    <property type="entry name" value="TRANSCRIPTIONAL ACTIVATOR PROTEIN UGA3"/>
    <property type="match status" value="1"/>
</dbReference>
<protein>
    <submittedName>
        <fullName evidence="4">Fungal-specific transcription factor domain-containing protein</fullName>
    </submittedName>
</protein>
<dbReference type="GO" id="GO:0000981">
    <property type="term" value="F:DNA-binding transcription factor activity, RNA polymerase II-specific"/>
    <property type="evidence" value="ECO:0007669"/>
    <property type="project" value="InterPro"/>
</dbReference>
<accession>A0A9P9F3A0</accession>
<comment type="caution">
    <text evidence="4">The sequence shown here is derived from an EMBL/GenBank/DDBJ whole genome shotgun (WGS) entry which is preliminary data.</text>
</comment>
<evidence type="ECO:0000313" key="5">
    <source>
        <dbReference type="Proteomes" id="UP000738349"/>
    </source>
</evidence>
<dbReference type="GO" id="GO:0005634">
    <property type="term" value="C:nucleus"/>
    <property type="evidence" value="ECO:0007669"/>
    <property type="project" value="UniProtKB-SubCell"/>
</dbReference>
<dbReference type="PROSITE" id="PS50048">
    <property type="entry name" value="ZN2_CY6_FUNGAL_2"/>
    <property type="match status" value="1"/>
</dbReference>
<evidence type="ECO:0000256" key="2">
    <source>
        <dbReference type="ARBA" id="ARBA00023242"/>
    </source>
</evidence>
<comment type="subcellular location">
    <subcellularLocation>
        <location evidence="1">Nucleus</location>
    </subcellularLocation>
</comment>
<dbReference type="GO" id="GO:0000976">
    <property type="term" value="F:transcription cis-regulatory region binding"/>
    <property type="evidence" value="ECO:0007669"/>
    <property type="project" value="TreeGrafter"/>
</dbReference>
<keyword evidence="5" id="KW-1185">Reference proteome</keyword>
<dbReference type="SUPFAM" id="SSF57701">
    <property type="entry name" value="Zn2/Cys6 DNA-binding domain"/>
    <property type="match status" value="1"/>
</dbReference>
<reference evidence="4" key="1">
    <citation type="journal article" date="2021" name="Nat. Commun.">
        <title>Genetic determinants of endophytism in the Arabidopsis root mycobiome.</title>
        <authorList>
            <person name="Mesny F."/>
            <person name="Miyauchi S."/>
            <person name="Thiergart T."/>
            <person name="Pickel B."/>
            <person name="Atanasova L."/>
            <person name="Karlsson M."/>
            <person name="Huettel B."/>
            <person name="Barry K.W."/>
            <person name="Haridas S."/>
            <person name="Chen C."/>
            <person name="Bauer D."/>
            <person name="Andreopoulos W."/>
            <person name="Pangilinan J."/>
            <person name="LaButti K."/>
            <person name="Riley R."/>
            <person name="Lipzen A."/>
            <person name="Clum A."/>
            <person name="Drula E."/>
            <person name="Henrissat B."/>
            <person name="Kohler A."/>
            <person name="Grigoriev I.V."/>
            <person name="Martin F.M."/>
            <person name="Hacquard S."/>
        </authorList>
    </citation>
    <scope>NUCLEOTIDE SEQUENCE</scope>
    <source>
        <strain evidence="4">MPI-CAGE-AT-0147</strain>
    </source>
</reference>
<dbReference type="InterPro" id="IPR001138">
    <property type="entry name" value="Zn2Cys6_DnaBD"/>
</dbReference>
<dbReference type="GO" id="GO:0008270">
    <property type="term" value="F:zinc ion binding"/>
    <property type="evidence" value="ECO:0007669"/>
    <property type="project" value="InterPro"/>
</dbReference>
<dbReference type="CDD" id="cd00067">
    <property type="entry name" value="GAL4"/>
    <property type="match status" value="1"/>
</dbReference>
<dbReference type="Pfam" id="PF11951">
    <property type="entry name" value="Fungal_trans_2"/>
    <property type="match status" value="1"/>
</dbReference>
<dbReference type="EMBL" id="JAGMUV010000006">
    <property type="protein sequence ID" value="KAH7153633.1"/>
    <property type="molecule type" value="Genomic_DNA"/>
</dbReference>